<keyword evidence="2" id="KW-1185">Reference proteome</keyword>
<feature type="non-terminal residue" evidence="1">
    <location>
        <position position="54"/>
    </location>
</feature>
<protein>
    <submittedName>
        <fullName evidence="1">Uncharacterized protein</fullName>
    </submittedName>
</protein>
<dbReference type="OrthoDB" id="3685950at2759"/>
<sequence>MTGRRYTWFASAFDRAFATALFWLRVSAFSFRNLAWRPSYAGNEWHLKCQCYTI</sequence>
<gene>
    <name evidence="1" type="ORF">COCHEDRAFT_1018611</name>
</gene>
<evidence type="ECO:0000313" key="2">
    <source>
        <dbReference type="Proteomes" id="UP000016936"/>
    </source>
</evidence>
<reference evidence="2" key="2">
    <citation type="journal article" date="2013" name="PLoS Genet.">
        <title>Comparative genome structure, secondary metabolite, and effector coding capacity across Cochliobolus pathogens.</title>
        <authorList>
            <person name="Condon B.J."/>
            <person name="Leng Y."/>
            <person name="Wu D."/>
            <person name="Bushley K.E."/>
            <person name="Ohm R.A."/>
            <person name="Otillar R."/>
            <person name="Martin J."/>
            <person name="Schackwitz W."/>
            <person name="Grimwood J."/>
            <person name="MohdZainudin N."/>
            <person name="Xue C."/>
            <person name="Wang R."/>
            <person name="Manning V.A."/>
            <person name="Dhillon B."/>
            <person name="Tu Z.J."/>
            <person name="Steffenson B.J."/>
            <person name="Salamov A."/>
            <person name="Sun H."/>
            <person name="Lowry S."/>
            <person name="LaButti K."/>
            <person name="Han J."/>
            <person name="Copeland A."/>
            <person name="Lindquist E."/>
            <person name="Barry K."/>
            <person name="Schmutz J."/>
            <person name="Baker S.E."/>
            <person name="Ciuffetti L.M."/>
            <person name="Grigoriev I.V."/>
            <person name="Zhong S."/>
            <person name="Turgeon B.G."/>
        </authorList>
    </citation>
    <scope>NUCLEOTIDE SEQUENCE [LARGE SCALE GENOMIC DNA]</scope>
    <source>
        <strain evidence="2">C5 / ATCC 48332 / race O</strain>
    </source>
</reference>
<proteinExistence type="predicted"/>
<dbReference type="Proteomes" id="UP000016936">
    <property type="component" value="Unassembled WGS sequence"/>
</dbReference>
<dbReference type="AlphaFoldDB" id="M2VB29"/>
<reference evidence="1 2" key="1">
    <citation type="journal article" date="2012" name="PLoS Pathog.">
        <title>Diverse lifestyles and strategies of plant pathogenesis encoded in the genomes of eighteen Dothideomycetes fungi.</title>
        <authorList>
            <person name="Ohm R.A."/>
            <person name="Feau N."/>
            <person name="Henrissat B."/>
            <person name="Schoch C.L."/>
            <person name="Horwitz B.A."/>
            <person name="Barry K.W."/>
            <person name="Condon B.J."/>
            <person name="Copeland A.C."/>
            <person name="Dhillon B."/>
            <person name="Glaser F."/>
            <person name="Hesse C.N."/>
            <person name="Kosti I."/>
            <person name="LaButti K."/>
            <person name="Lindquist E.A."/>
            <person name="Lucas S."/>
            <person name="Salamov A.A."/>
            <person name="Bradshaw R.E."/>
            <person name="Ciuffetti L."/>
            <person name="Hamelin R.C."/>
            <person name="Kema G.H.J."/>
            <person name="Lawrence C."/>
            <person name="Scott J.A."/>
            <person name="Spatafora J.W."/>
            <person name="Turgeon B.G."/>
            <person name="de Wit P.J.G.M."/>
            <person name="Zhong S."/>
            <person name="Goodwin S.B."/>
            <person name="Grigoriev I.V."/>
        </authorList>
    </citation>
    <scope>NUCLEOTIDE SEQUENCE [LARGE SCALE GENOMIC DNA]</scope>
    <source>
        <strain evidence="2">C5 / ATCC 48332 / race O</strain>
    </source>
</reference>
<dbReference type="HOGENOM" id="CLU_3055894_0_0_1"/>
<accession>M2VB29</accession>
<evidence type="ECO:0000313" key="1">
    <source>
        <dbReference type="EMBL" id="EMD96873.1"/>
    </source>
</evidence>
<name>M2VB29_COCH5</name>
<organism evidence="1 2">
    <name type="scientific">Cochliobolus heterostrophus (strain C5 / ATCC 48332 / race O)</name>
    <name type="common">Southern corn leaf blight fungus</name>
    <name type="synonym">Bipolaris maydis</name>
    <dbReference type="NCBI Taxonomy" id="701091"/>
    <lineage>
        <taxon>Eukaryota</taxon>
        <taxon>Fungi</taxon>
        <taxon>Dikarya</taxon>
        <taxon>Ascomycota</taxon>
        <taxon>Pezizomycotina</taxon>
        <taxon>Dothideomycetes</taxon>
        <taxon>Pleosporomycetidae</taxon>
        <taxon>Pleosporales</taxon>
        <taxon>Pleosporineae</taxon>
        <taxon>Pleosporaceae</taxon>
        <taxon>Bipolaris</taxon>
    </lineage>
</organism>
<dbReference type="EMBL" id="KB445569">
    <property type="protein sequence ID" value="EMD96873.1"/>
    <property type="molecule type" value="Genomic_DNA"/>
</dbReference>